<reference evidence="1" key="1">
    <citation type="submission" date="2024-05" db="EMBL/GenBank/DDBJ databases">
        <authorList>
            <person name="Luo Y.-C."/>
            <person name="Nicholds J."/>
            <person name="Mortimer T."/>
            <person name="Maboni G."/>
        </authorList>
    </citation>
    <scope>NUCLEOTIDE SEQUENCE</scope>
    <source>
        <strain evidence="2">144863</strain>
        <strain evidence="1">151836</strain>
    </source>
</reference>
<sequence>MKTLQNTDIRLTDALERQLLQEAIEAQQEYALDRAIKGLLKKVASFFRTPEGRVHQTVRTAH</sequence>
<proteinExistence type="predicted"/>
<evidence type="ECO:0008006" key="3">
    <source>
        <dbReference type="Google" id="ProtNLM"/>
    </source>
</evidence>
<name>A0AB39D1D5_9BURK</name>
<dbReference type="AlphaFoldDB" id="A0AB39D1D5"/>
<accession>A0AB39D1D5</accession>
<gene>
    <name evidence="2" type="ORF">ABRY94_05295</name>
    <name evidence="1" type="ORF">ABRZ04_03655</name>
</gene>
<organism evidence="1">
    <name type="scientific">Castellaniella ginsengisoli</name>
    <dbReference type="NCBI Taxonomy" id="546114"/>
    <lineage>
        <taxon>Bacteria</taxon>
        <taxon>Pseudomonadati</taxon>
        <taxon>Pseudomonadota</taxon>
        <taxon>Betaproteobacteria</taxon>
        <taxon>Burkholderiales</taxon>
        <taxon>Alcaligenaceae</taxon>
        <taxon>Castellaniella</taxon>
    </lineage>
</organism>
<dbReference type="RefSeq" id="WP_368640358.1">
    <property type="nucleotide sequence ID" value="NZ_CP158254.1"/>
</dbReference>
<dbReference type="EMBL" id="CP158262">
    <property type="protein sequence ID" value="XDJ70202.1"/>
    <property type="molecule type" value="Genomic_DNA"/>
</dbReference>
<evidence type="ECO:0000313" key="1">
    <source>
        <dbReference type="EMBL" id="XDJ48169.1"/>
    </source>
</evidence>
<evidence type="ECO:0000313" key="2">
    <source>
        <dbReference type="EMBL" id="XDJ70202.1"/>
    </source>
</evidence>
<protein>
    <recommendedName>
        <fullName evidence="3">IS256 family transposase</fullName>
    </recommendedName>
</protein>
<dbReference type="EMBL" id="CP158254">
    <property type="protein sequence ID" value="XDJ48169.1"/>
    <property type="molecule type" value="Genomic_DNA"/>
</dbReference>